<dbReference type="PANTHER" id="PTHR34201">
    <property type="entry name" value="GLYCINE-RICH PROTEIN"/>
    <property type="match status" value="1"/>
</dbReference>
<comment type="caution">
    <text evidence="1">The sequence shown here is derived from an EMBL/GenBank/DDBJ whole genome shotgun (WGS) entry which is preliminary data.</text>
</comment>
<sequence>MSGVTESFKTLNKSEASDTFWNWNQNPKKTSHKWRLDQKRFSPNELFTTHPTKNAAETLLLGPGSGAGIGCGAGFGVGLVGGVGYSGWGWNHLRLVFGFGVGCGIGVGFGYGQGFGYGSDWETIKSDVLGFKKKKDPPNRVVTYI</sequence>
<proteinExistence type="predicted"/>
<keyword evidence="2" id="KW-1185">Reference proteome</keyword>
<dbReference type="PANTHER" id="PTHR34201:SF6">
    <property type="entry name" value="GLYCINE-RICH PROTEIN"/>
    <property type="match status" value="1"/>
</dbReference>
<dbReference type="InterPro" id="IPR053288">
    <property type="entry name" value="TGD_Bridge_Protein"/>
</dbReference>
<dbReference type="AlphaFoldDB" id="A0AAW1M157"/>
<evidence type="ECO:0000313" key="2">
    <source>
        <dbReference type="Proteomes" id="UP001443914"/>
    </source>
</evidence>
<gene>
    <name evidence="1" type="ORF">RND81_03G179000</name>
</gene>
<dbReference type="Proteomes" id="UP001443914">
    <property type="component" value="Unassembled WGS sequence"/>
</dbReference>
<name>A0AAW1M157_SAPOF</name>
<dbReference type="EMBL" id="JBDFQZ010000003">
    <property type="protein sequence ID" value="KAK9742518.1"/>
    <property type="molecule type" value="Genomic_DNA"/>
</dbReference>
<organism evidence="1 2">
    <name type="scientific">Saponaria officinalis</name>
    <name type="common">Common soapwort</name>
    <name type="synonym">Lychnis saponaria</name>
    <dbReference type="NCBI Taxonomy" id="3572"/>
    <lineage>
        <taxon>Eukaryota</taxon>
        <taxon>Viridiplantae</taxon>
        <taxon>Streptophyta</taxon>
        <taxon>Embryophyta</taxon>
        <taxon>Tracheophyta</taxon>
        <taxon>Spermatophyta</taxon>
        <taxon>Magnoliopsida</taxon>
        <taxon>eudicotyledons</taxon>
        <taxon>Gunneridae</taxon>
        <taxon>Pentapetalae</taxon>
        <taxon>Caryophyllales</taxon>
        <taxon>Caryophyllaceae</taxon>
        <taxon>Caryophylleae</taxon>
        <taxon>Saponaria</taxon>
    </lineage>
</organism>
<accession>A0AAW1M157</accession>
<reference evidence="1" key="1">
    <citation type="submission" date="2024-03" db="EMBL/GenBank/DDBJ databases">
        <title>WGS assembly of Saponaria officinalis var. Norfolk2.</title>
        <authorList>
            <person name="Jenkins J."/>
            <person name="Shu S."/>
            <person name="Grimwood J."/>
            <person name="Barry K."/>
            <person name="Goodstein D."/>
            <person name="Schmutz J."/>
            <person name="Leebens-Mack J."/>
            <person name="Osbourn A."/>
        </authorList>
    </citation>
    <scope>NUCLEOTIDE SEQUENCE [LARGE SCALE GENOMIC DNA]</scope>
    <source>
        <strain evidence="1">JIC</strain>
    </source>
</reference>
<evidence type="ECO:0000313" key="1">
    <source>
        <dbReference type="EMBL" id="KAK9742518.1"/>
    </source>
</evidence>
<protein>
    <submittedName>
        <fullName evidence="1">Uncharacterized protein</fullName>
    </submittedName>
</protein>